<evidence type="ECO:0000256" key="4">
    <source>
        <dbReference type="SAM" id="MobiDB-lite"/>
    </source>
</evidence>
<dbReference type="SUPFAM" id="SSF50156">
    <property type="entry name" value="PDZ domain-like"/>
    <property type="match status" value="1"/>
</dbReference>
<evidence type="ECO:0000256" key="5">
    <source>
        <dbReference type="SAM" id="Phobius"/>
    </source>
</evidence>
<dbReference type="PROSITE" id="PS50106">
    <property type="entry name" value="PDZ"/>
    <property type="match status" value="1"/>
</dbReference>
<keyword evidence="5" id="KW-1133">Transmembrane helix</keyword>
<accession>A0A1Q2CW77</accession>
<dbReference type="KEGG" id="tfa:BW733_05420"/>
<evidence type="ECO:0000313" key="8">
    <source>
        <dbReference type="Proteomes" id="UP000188235"/>
    </source>
</evidence>
<keyword evidence="5" id="KW-0812">Transmembrane</keyword>
<evidence type="ECO:0000259" key="6">
    <source>
        <dbReference type="PROSITE" id="PS50106"/>
    </source>
</evidence>
<proteinExistence type="inferred from homology"/>
<dbReference type="InterPro" id="IPR036034">
    <property type="entry name" value="PDZ_sf"/>
</dbReference>
<reference evidence="7 8" key="1">
    <citation type="journal article" date="2008" name="Int. J. Syst. Evol. Microbiol.">
        <title>Tessaracoccus flavescens sp. nov., isolated from marine sediment.</title>
        <authorList>
            <person name="Lee D.W."/>
            <person name="Lee S.D."/>
        </authorList>
    </citation>
    <scope>NUCLEOTIDE SEQUENCE [LARGE SCALE GENOMIC DNA]</scope>
    <source>
        <strain evidence="7 8">SST-39T</strain>
    </source>
</reference>
<feature type="region of interest" description="Disordered" evidence="4">
    <location>
        <begin position="120"/>
        <end position="142"/>
    </location>
</feature>
<keyword evidence="8" id="KW-1185">Reference proteome</keyword>
<dbReference type="Gene3D" id="2.40.10.10">
    <property type="entry name" value="Trypsin-like serine proteases"/>
    <property type="match status" value="2"/>
</dbReference>
<keyword evidence="3" id="KW-0378">Hydrolase</keyword>
<dbReference type="InterPro" id="IPR009003">
    <property type="entry name" value="Peptidase_S1_PA"/>
</dbReference>
<dbReference type="AlphaFoldDB" id="A0A1Q2CW77"/>
<evidence type="ECO:0000256" key="3">
    <source>
        <dbReference type="ARBA" id="ARBA00022801"/>
    </source>
</evidence>
<comment type="similarity">
    <text evidence="1">Belongs to the peptidase S1C family.</text>
</comment>
<dbReference type="RefSeq" id="WP_152024579.1">
    <property type="nucleotide sequence ID" value="NZ_CP019607.1"/>
</dbReference>
<feature type="domain" description="PDZ" evidence="6">
    <location>
        <begin position="360"/>
        <end position="434"/>
    </location>
</feature>
<feature type="transmembrane region" description="Helical" evidence="5">
    <location>
        <begin position="89"/>
        <end position="110"/>
    </location>
</feature>
<feature type="compositionally biased region" description="Low complexity" evidence="4">
    <location>
        <begin position="120"/>
        <end position="136"/>
    </location>
</feature>
<dbReference type="Gene3D" id="2.30.42.10">
    <property type="match status" value="1"/>
</dbReference>
<dbReference type="PANTHER" id="PTHR43343:SF3">
    <property type="entry name" value="PROTEASE DO-LIKE 8, CHLOROPLASTIC"/>
    <property type="match status" value="1"/>
</dbReference>
<feature type="compositionally biased region" description="Low complexity" evidence="4">
    <location>
        <begin position="67"/>
        <end position="80"/>
    </location>
</feature>
<gene>
    <name evidence="7" type="ORF">BW733_05420</name>
</gene>
<feature type="region of interest" description="Disordered" evidence="4">
    <location>
        <begin position="1"/>
        <end position="85"/>
    </location>
</feature>
<feature type="compositionally biased region" description="Polar residues" evidence="4">
    <location>
        <begin position="16"/>
        <end position="66"/>
    </location>
</feature>
<dbReference type="PRINTS" id="PR00834">
    <property type="entry name" value="PROTEASES2C"/>
</dbReference>
<dbReference type="InterPro" id="IPR001478">
    <property type="entry name" value="PDZ"/>
</dbReference>
<protein>
    <recommendedName>
        <fullName evidence="6">PDZ domain-containing protein</fullName>
    </recommendedName>
</protein>
<organism evidence="7 8">
    <name type="scientific">Tessaracoccus flavescens</name>
    <dbReference type="NCBI Taxonomy" id="399497"/>
    <lineage>
        <taxon>Bacteria</taxon>
        <taxon>Bacillati</taxon>
        <taxon>Actinomycetota</taxon>
        <taxon>Actinomycetes</taxon>
        <taxon>Propionibacteriales</taxon>
        <taxon>Propionibacteriaceae</taxon>
        <taxon>Tessaracoccus</taxon>
    </lineage>
</organism>
<dbReference type="GO" id="GO:0006508">
    <property type="term" value="P:proteolysis"/>
    <property type="evidence" value="ECO:0007669"/>
    <property type="project" value="UniProtKB-KW"/>
</dbReference>
<dbReference type="Pfam" id="PF13180">
    <property type="entry name" value="PDZ_2"/>
    <property type="match status" value="1"/>
</dbReference>
<dbReference type="GO" id="GO:0004252">
    <property type="term" value="F:serine-type endopeptidase activity"/>
    <property type="evidence" value="ECO:0007669"/>
    <property type="project" value="InterPro"/>
</dbReference>
<name>A0A1Q2CW77_9ACTN</name>
<dbReference type="PANTHER" id="PTHR43343">
    <property type="entry name" value="PEPTIDASE S12"/>
    <property type="match status" value="1"/>
</dbReference>
<keyword evidence="2" id="KW-0645">Protease</keyword>
<dbReference type="Pfam" id="PF13365">
    <property type="entry name" value="Trypsin_2"/>
    <property type="match status" value="1"/>
</dbReference>
<evidence type="ECO:0000256" key="2">
    <source>
        <dbReference type="ARBA" id="ARBA00022670"/>
    </source>
</evidence>
<evidence type="ECO:0000256" key="1">
    <source>
        <dbReference type="ARBA" id="ARBA00010541"/>
    </source>
</evidence>
<dbReference type="EMBL" id="CP019607">
    <property type="protein sequence ID" value="AQP50350.1"/>
    <property type="molecule type" value="Genomic_DNA"/>
</dbReference>
<dbReference type="STRING" id="399497.BW733_05420"/>
<dbReference type="SMART" id="SM00228">
    <property type="entry name" value="PDZ"/>
    <property type="match status" value="1"/>
</dbReference>
<keyword evidence="5" id="KW-0472">Membrane</keyword>
<dbReference type="Proteomes" id="UP000188235">
    <property type="component" value="Chromosome"/>
</dbReference>
<dbReference type="SUPFAM" id="SSF50494">
    <property type="entry name" value="Trypsin-like serine proteases"/>
    <property type="match status" value="1"/>
</dbReference>
<evidence type="ECO:0000313" key="7">
    <source>
        <dbReference type="EMBL" id="AQP50350.1"/>
    </source>
</evidence>
<sequence>MSNEQNPNPWSREAWSGTSPEQQPTWPHTGQASSHPSTPAQPSASYPQPRTAPTQSQQWASPTSAFGTPQSAQTATATQKKTGKGRTRLAGVLAVALLAAGVGGGAGFAASQLTDQGASSAATTTTGETSGGTSTTVVQGDPSNPDWAAVAAAASKSVVAIDVVTSSGEGQGSGVVIDGEGHIVTNNHVVSGAQGGTVTVLLGNSSYEAKLIGTDPSTDLAVIKLVDPPSDLNVMAYGDNKSLVVGEPVMAIGNPLGLADTVTTGIVSALNRPVTTSAVTEQQQDPGFGQMTRQTSADTVVTAAIQTNAAINPGNSGGALVNTKGELVGITSSIASLSSGQGQSGNIGIGFAIGSDQVQYVADQLIANGTAQHPQLGISARDVEGTGQLGAVVAQVNQGSPAAEAGLRADDLVTAVNGEPVTSSESLVALVRSGRVGQPMDLTVVRNGSEEQVSVTPVAAGA</sequence>
<dbReference type="InterPro" id="IPR001940">
    <property type="entry name" value="Peptidase_S1C"/>
</dbReference>
<dbReference type="OrthoDB" id="9758917at2"/>
<dbReference type="InterPro" id="IPR043504">
    <property type="entry name" value="Peptidase_S1_PA_chymotrypsin"/>
</dbReference>
<dbReference type="InterPro" id="IPR051201">
    <property type="entry name" value="Chloro_Bact_Ser_Proteases"/>
</dbReference>